<dbReference type="RefSeq" id="WP_134121970.1">
    <property type="nucleotide sequence ID" value="NZ_SODF01000002.1"/>
</dbReference>
<dbReference type="GO" id="GO:0006654">
    <property type="term" value="P:phosphatidic acid biosynthetic process"/>
    <property type="evidence" value="ECO:0007669"/>
    <property type="project" value="TreeGrafter"/>
</dbReference>
<name>A0A4R7ZR15_9ACTN</name>
<dbReference type="InterPro" id="IPR002123">
    <property type="entry name" value="Plipid/glycerol_acylTrfase"/>
</dbReference>
<gene>
    <name evidence="5" type="ORF">EV650_5672</name>
</gene>
<evidence type="ECO:0000256" key="2">
    <source>
        <dbReference type="ARBA" id="ARBA00023315"/>
    </source>
</evidence>
<evidence type="ECO:0000259" key="4">
    <source>
        <dbReference type="SMART" id="SM00563"/>
    </source>
</evidence>
<dbReference type="Proteomes" id="UP000295447">
    <property type="component" value="Unassembled WGS sequence"/>
</dbReference>
<evidence type="ECO:0000313" key="6">
    <source>
        <dbReference type="Proteomes" id="UP000295447"/>
    </source>
</evidence>
<dbReference type="GO" id="GO:0003841">
    <property type="term" value="F:1-acylglycerol-3-phosphate O-acyltransferase activity"/>
    <property type="evidence" value="ECO:0007669"/>
    <property type="project" value="TreeGrafter"/>
</dbReference>
<sequence length="253" mass="28048">MRDLVYPPVIAFARTAFKVLDLKVRITGAENVPRTGGALIALNHVSYVDFILGGYGALPSKRLVRFMAKEVLFRNRYSGPLMRGMHHIPVDRDAGAASYKQALEHLAAGEVVGVFPEATISRSFELKEFKSGTVRMAAEAGVPIIPMILWGTQRMLTKDHPRDFSRHRPISISIGAPITVTQDDDATEETANLRSTMAKMLDETIQAYPDQPATAWWLPAAYGGSAPTPEEAERLDREELARRAAKRQEPKNH</sequence>
<feature type="region of interest" description="Disordered" evidence="3">
    <location>
        <begin position="223"/>
        <end position="253"/>
    </location>
</feature>
<feature type="domain" description="Phospholipid/glycerol acyltransferase" evidence="4">
    <location>
        <begin position="38"/>
        <end position="152"/>
    </location>
</feature>
<evidence type="ECO:0000313" key="5">
    <source>
        <dbReference type="EMBL" id="TDW19068.1"/>
    </source>
</evidence>
<keyword evidence="6" id="KW-1185">Reference proteome</keyword>
<keyword evidence="1 5" id="KW-0808">Transferase</keyword>
<feature type="compositionally biased region" description="Basic and acidic residues" evidence="3">
    <location>
        <begin position="231"/>
        <end position="253"/>
    </location>
</feature>
<dbReference type="CDD" id="cd07989">
    <property type="entry name" value="LPLAT_AGPAT-like"/>
    <property type="match status" value="1"/>
</dbReference>
<evidence type="ECO:0000256" key="1">
    <source>
        <dbReference type="ARBA" id="ARBA00022679"/>
    </source>
</evidence>
<dbReference type="SMART" id="SM00563">
    <property type="entry name" value="PlsC"/>
    <property type="match status" value="1"/>
</dbReference>
<dbReference type="EMBL" id="SODF01000002">
    <property type="protein sequence ID" value="TDW19068.1"/>
    <property type="molecule type" value="Genomic_DNA"/>
</dbReference>
<proteinExistence type="predicted"/>
<keyword evidence="2 5" id="KW-0012">Acyltransferase</keyword>
<dbReference type="GO" id="GO:0005886">
    <property type="term" value="C:plasma membrane"/>
    <property type="evidence" value="ECO:0007669"/>
    <property type="project" value="TreeGrafter"/>
</dbReference>
<dbReference type="PANTHER" id="PTHR10434:SF55">
    <property type="entry name" value="POSSIBLE ACYLTRANSFERASE"/>
    <property type="match status" value="1"/>
</dbReference>
<organism evidence="5 6">
    <name type="scientific">Kribbella kalugense</name>
    <dbReference type="NCBI Taxonomy" id="2512221"/>
    <lineage>
        <taxon>Bacteria</taxon>
        <taxon>Bacillati</taxon>
        <taxon>Actinomycetota</taxon>
        <taxon>Actinomycetes</taxon>
        <taxon>Propionibacteriales</taxon>
        <taxon>Kribbellaceae</taxon>
        <taxon>Kribbella</taxon>
    </lineage>
</organism>
<dbReference type="Pfam" id="PF01553">
    <property type="entry name" value="Acyltransferase"/>
    <property type="match status" value="1"/>
</dbReference>
<reference evidence="5 6" key="1">
    <citation type="submission" date="2019-03" db="EMBL/GenBank/DDBJ databases">
        <title>Genomic Encyclopedia of Type Strains, Phase III (KMG-III): the genomes of soil and plant-associated and newly described type strains.</title>
        <authorList>
            <person name="Whitman W."/>
        </authorList>
    </citation>
    <scope>NUCLEOTIDE SEQUENCE [LARGE SCALE GENOMIC DNA]</scope>
    <source>
        <strain evidence="5 6">VKM Ac-2570</strain>
    </source>
</reference>
<dbReference type="OrthoDB" id="3210041at2"/>
<protein>
    <submittedName>
        <fullName evidence="5">1-acyl-sn-glycerol-3-phosphate acyltransferase</fullName>
    </submittedName>
</protein>
<accession>A0A4R7ZR15</accession>
<comment type="caution">
    <text evidence="5">The sequence shown here is derived from an EMBL/GenBank/DDBJ whole genome shotgun (WGS) entry which is preliminary data.</text>
</comment>
<dbReference type="SUPFAM" id="SSF69593">
    <property type="entry name" value="Glycerol-3-phosphate (1)-acyltransferase"/>
    <property type="match status" value="1"/>
</dbReference>
<evidence type="ECO:0000256" key="3">
    <source>
        <dbReference type="SAM" id="MobiDB-lite"/>
    </source>
</evidence>
<dbReference type="PANTHER" id="PTHR10434">
    <property type="entry name" value="1-ACYL-SN-GLYCEROL-3-PHOSPHATE ACYLTRANSFERASE"/>
    <property type="match status" value="1"/>
</dbReference>
<dbReference type="AlphaFoldDB" id="A0A4R7ZR15"/>